<reference evidence="2 3" key="1">
    <citation type="submission" date="2023-02" db="EMBL/GenBank/DDBJ databases">
        <title>LHISI_Scaffold_Assembly.</title>
        <authorList>
            <person name="Stuart O.P."/>
            <person name="Cleave R."/>
            <person name="Magrath M.J.L."/>
            <person name="Mikheyev A.S."/>
        </authorList>
    </citation>
    <scope>NUCLEOTIDE SEQUENCE [LARGE SCALE GENOMIC DNA]</scope>
    <source>
        <strain evidence="2">Daus_M_001</strain>
        <tissue evidence="2">Leg muscle</tissue>
    </source>
</reference>
<feature type="transmembrane region" description="Helical" evidence="1">
    <location>
        <begin position="6"/>
        <end position="29"/>
    </location>
</feature>
<keyword evidence="1" id="KW-0472">Membrane</keyword>
<evidence type="ECO:0000313" key="3">
    <source>
        <dbReference type="Proteomes" id="UP001159363"/>
    </source>
</evidence>
<organism evidence="2 3">
    <name type="scientific">Dryococelus australis</name>
    <dbReference type="NCBI Taxonomy" id="614101"/>
    <lineage>
        <taxon>Eukaryota</taxon>
        <taxon>Metazoa</taxon>
        <taxon>Ecdysozoa</taxon>
        <taxon>Arthropoda</taxon>
        <taxon>Hexapoda</taxon>
        <taxon>Insecta</taxon>
        <taxon>Pterygota</taxon>
        <taxon>Neoptera</taxon>
        <taxon>Polyneoptera</taxon>
        <taxon>Phasmatodea</taxon>
        <taxon>Verophasmatodea</taxon>
        <taxon>Anareolatae</taxon>
        <taxon>Phasmatidae</taxon>
        <taxon>Eurycanthinae</taxon>
        <taxon>Dryococelus</taxon>
    </lineage>
</organism>
<dbReference type="EMBL" id="JARBHB010000002">
    <property type="protein sequence ID" value="KAJ8894691.1"/>
    <property type="molecule type" value="Genomic_DNA"/>
</dbReference>
<comment type="caution">
    <text evidence="2">The sequence shown here is derived from an EMBL/GenBank/DDBJ whole genome shotgun (WGS) entry which is preliminary data.</text>
</comment>
<evidence type="ECO:0000256" key="1">
    <source>
        <dbReference type="SAM" id="Phobius"/>
    </source>
</evidence>
<gene>
    <name evidence="2" type="ORF">PR048_007356</name>
</gene>
<name>A0ABQ9IDJ5_9NEOP</name>
<keyword evidence="1" id="KW-0812">Transmembrane</keyword>
<accession>A0ABQ9IDJ5</accession>
<keyword evidence="3" id="KW-1185">Reference proteome</keyword>
<proteinExistence type="predicted"/>
<protein>
    <submittedName>
        <fullName evidence="2">Uncharacterized protein</fullName>
    </submittedName>
</protein>
<dbReference type="Proteomes" id="UP001159363">
    <property type="component" value="Chromosome 2"/>
</dbReference>
<evidence type="ECO:0000313" key="2">
    <source>
        <dbReference type="EMBL" id="KAJ8894691.1"/>
    </source>
</evidence>
<keyword evidence="1" id="KW-1133">Transmembrane helix</keyword>
<sequence length="75" mass="8642">MLTLLFWRLGYIFNNYGLILYSGLIKYAMHQNVMCKGSKIDSTTTNVKEKKNLGVKSVNMKEKESRGKYCSVIKD</sequence>